<dbReference type="PANTHER" id="PTHR13387:SF9">
    <property type="entry name" value="PROTEIN HGH1 HOMOLOG"/>
    <property type="match status" value="1"/>
</dbReference>
<dbReference type="SUPFAM" id="SSF48371">
    <property type="entry name" value="ARM repeat"/>
    <property type="match status" value="1"/>
</dbReference>
<evidence type="ECO:0000313" key="4">
    <source>
        <dbReference type="EMBL" id="KIM44790.1"/>
    </source>
</evidence>
<protein>
    <recommendedName>
        <fullName evidence="6">Protein HGH1 homolog</fullName>
    </recommendedName>
</protein>
<dbReference type="STRING" id="686832.A0A0C3C7E0"/>
<evidence type="ECO:0000259" key="2">
    <source>
        <dbReference type="Pfam" id="PF04063"/>
    </source>
</evidence>
<dbReference type="Pfam" id="PF04064">
    <property type="entry name" value="DUF384"/>
    <property type="match status" value="1"/>
</dbReference>
<gene>
    <name evidence="4" type="ORF">M413DRAFT_67667</name>
</gene>
<dbReference type="InterPro" id="IPR039717">
    <property type="entry name" value="Hgh1"/>
</dbReference>
<evidence type="ECO:0000256" key="1">
    <source>
        <dbReference type="ARBA" id="ARBA00006712"/>
    </source>
</evidence>
<accession>A0A0C3C7E0</accession>
<dbReference type="HOGENOM" id="CLU_037769_2_0_1"/>
<evidence type="ECO:0008006" key="6">
    <source>
        <dbReference type="Google" id="ProtNLM"/>
    </source>
</evidence>
<dbReference type="InterPro" id="IPR016024">
    <property type="entry name" value="ARM-type_fold"/>
</dbReference>
<organism evidence="4 5">
    <name type="scientific">Hebeloma cylindrosporum</name>
    <dbReference type="NCBI Taxonomy" id="76867"/>
    <lineage>
        <taxon>Eukaryota</taxon>
        <taxon>Fungi</taxon>
        <taxon>Dikarya</taxon>
        <taxon>Basidiomycota</taxon>
        <taxon>Agaricomycotina</taxon>
        <taxon>Agaricomycetes</taxon>
        <taxon>Agaricomycetidae</taxon>
        <taxon>Agaricales</taxon>
        <taxon>Agaricineae</taxon>
        <taxon>Hymenogastraceae</taxon>
        <taxon>Hebeloma</taxon>
    </lineage>
</organism>
<dbReference type="InterPro" id="IPR007205">
    <property type="entry name" value="Protein_HGH1_N"/>
</dbReference>
<dbReference type="OrthoDB" id="338814at2759"/>
<reference evidence="4 5" key="1">
    <citation type="submission" date="2014-04" db="EMBL/GenBank/DDBJ databases">
        <authorList>
            <consortium name="DOE Joint Genome Institute"/>
            <person name="Kuo A."/>
            <person name="Gay G."/>
            <person name="Dore J."/>
            <person name="Kohler A."/>
            <person name="Nagy L.G."/>
            <person name="Floudas D."/>
            <person name="Copeland A."/>
            <person name="Barry K.W."/>
            <person name="Cichocki N."/>
            <person name="Veneault-Fourrey C."/>
            <person name="LaButti K."/>
            <person name="Lindquist E.A."/>
            <person name="Lipzen A."/>
            <person name="Lundell T."/>
            <person name="Morin E."/>
            <person name="Murat C."/>
            <person name="Sun H."/>
            <person name="Tunlid A."/>
            <person name="Henrissat B."/>
            <person name="Grigoriev I.V."/>
            <person name="Hibbett D.S."/>
            <person name="Martin F."/>
            <person name="Nordberg H.P."/>
            <person name="Cantor M.N."/>
            <person name="Hua S.X."/>
        </authorList>
    </citation>
    <scope>NUCLEOTIDE SEQUENCE [LARGE SCALE GENOMIC DNA]</scope>
    <source>
        <strain evidence="5">h7</strain>
    </source>
</reference>
<comment type="similarity">
    <text evidence="1">Belongs to the HGH1 family.</text>
</comment>
<feature type="domain" description="Protein HGH1 N-terminal" evidence="2">
    <location>
        <begin position="105"/>
        <end position="344"/>
    </location>
</feature>
<evidence type="ECO:0000259" key="3">
    <source>
        <dbReference type="Pfam" id="PF04064"/>
    </source>
</evidence>
<dbReference type="PANTHER" id="PTHR13387">
    <property type="entry name" value="PROTEIN HGH1 HOMOLOG"/>
    <property type="match status" value="1"/>
</dbReference>
<dbReference type="AlphaFoldDB" id="A0A0C3C7E0"/>
<dbReference type="Proteomes" id="UP000053424">
    <property type="component" value="Unassembled WGS sequence"/>
</dbReference>
<sequence length="444" mass="49116">MDAQLRELVPFLRDRNPQVRQIALENLLPQTVKGAPHRDIFFSGLQSGGLQKPKESDIIRDLKLLCRDQLSVAHDAFRALVNLSDSPLMISPLSEPSFLSFIASYIINPHSILADLASMLLSNLTAASTACSILLTLKISIIPDARLSNSLYPIESRCGSCPAPVPYPSGDAKEALVLPMLIDAFVEGAQMVETGDLSKRTRKAELHFLASVFANMTVSPIGRNYFLSPQPIKTLATEQSLEYPLAKLVVFTEHKDTIRRGGVASAIKNCAFHAPGHKALLSPESIAVAVPPSKTTAPGIDALPYLLLPLAGPEEYDLEDQEKLPESLQFLPPTKQRESDPTIRLTHVETLLLLCHTRWGRDYQRQHGVYEIIRAAHENETVDKISEHIERLVQLLHGDEPKITSADDEFEELNSTPETHMSVIKGSTAMPTEDDDEDFRIEEV</sequence>
<name>A0A0C3C7E0_HEBCY</name>
<dbReference type="InterPro" id="IPR007206">
    <property type="entry name" value="Protein_HGH1_C"/>
</dbReference>
<dbReference type="EMBL" id="KN831773">
    <property type="protein sequence ID" value="KIM44790.1"/>
    <property type="molecule type" value="Genomic_DNA"/>
</dbReference>
<keyword evidence="5" id="KW-1185">Reference proteome</keyword>
<evidence type="ECO:0000313" key="5">
    <source>
        <dbReference type="Proteomes" id="UP000053424"/>
    </source>
</evidence>
<feature type="domain" description="Protein HGH1 C-terminal" evidence="3">
    <location>
        <begin position="350"/>
        <end position="403"/>
    </location>
</feature>
<dbReference type="Pfam" id="PF04063">
    <property type="entry name" value="DUF383"/>
    <property type="match status" value="1"/>
</dbReference>
<proteinExistence type="inferred from homology"/>
<reference evidence="5" key="2">
    <citation type="submission" date="2015-01" db="EMBL/GenBank/DDBJ databases">
        <title>Evolutionary Origins and Diversification of the Mycorrhizal Mutualists.</title>
        <authorList>
            <consortium name="DOE Joint Genome Institute"/>
            <consortium name="Mycorrhizal Genomics Consortium"/>
            <person name="Kohler A."/>
            <person name="Kuo A."/>
            <person name="Nagy L.G."/>
            <person name="Floudas D."/>
            <person name="Copeland A."/>
            <person name="Barry K.W."/>
            <person name="Cichocki N."/>
            <person name="Veneault-Fourrey C."/>
            <person name="LaButti K."/>
            <person name="Lindquist E.A."/>
            <person name="Lipzen A."/>
            <person name="Lundell T."/>
            <person name="Morin E."/>
            <person name="Murat C."/>
            <person name="Riley R."/>
            <person name="Ohm R."/>
            <person name="Sun H."/>
            <person name="Tunlid A."/>
            <person name="Henrissat B."/>
            <person name="Grigoriev I.V."/>
            <person name="Hibbett D.S."/>
            <person name="Martin F."/>
        </authorList>
    </citation>
    <scope>NUCLEOTIDE SEQUENCE [LARGE SCALE GENOMIC DNA]</scope>
    <source>
        <strain evidence="5">h7</strain>
    </source>
</reference>